<evidence type="ECO:0000313" key="2">
    <source>
        <dbReference type="Proteomes" id="UP000735302"/>
    </source>
</evidence>
<comment type="caution">
    <text evidence="1">The sequence shown here is derived from an EMBL/GenBank/DDBJ whole genome shotgun (WGS) entry which is preliminary data.</text>
</comment>
<name>A0AAV4CM62_9GAST</name>
<keyword evidence="2" id="KW-1185">Reference proteome</keyword>
<proteinExistence type="predicted"/>
<reference evidence="1 2" key="1">
    <citation type="journal article" date="2021" name="Elife">
        <title>Chloroplast acquisition without the gene transfer in kleptoplastic sea slugs, Plakobranchus ocellatus.</title>
        <authorList>
            <person name="Maeda T."/>
            <person name="Takahashi S."/>
            <person name="Yoshida T."/>
            <person name="Shimamura S."/>
            <person name="Takaki Y."/>
            <person name="Nagai Y."/>
            <person name="Toyoda A."/>
            <person name="Suzuki Y."/>
            <person name="Arimoto A."/>
            <person name="Ishii H."/>
            <person name="Satoh N."/>
            <person name="Nishiyama T."/>
            <person name="Hasebe M."/>
            <person name="Maruyama T."/>
            <person name="Minagawa J."/>
            <person name="Obokata J."/>
            <person name="Shigenobu S."/>
        </authorList>
    </citation>
    <scope>NUCLEOTIDE SEQUENCE [LARGE SCALE GENOMIC DNA]</scope>
</reference>
<protein>
    <submittedName>
        <fullName evidence="1">Uncharacterized protein</fullName>
    </submittedName>
</protein>
<gene>
    <name evidence="1" type="ORF">PoB_005946300</name>
</gene>
<dbReference type="Proteomes" id="UP000735302">
    <property type="component" value="Unassembled WGS sequence"/>
</dbReference>
<evidence type="ECO:0000313" key="1">
    <source>
        <dbReference type="EMBL" id="GFO32958.1"/>
    </source>
</evidence>
<accession>A0AAV4CM62</accession>
<dbReference type="EMBL" id="BLXT01006709">
    <property type="protein sequence ID" value="GFO32958.1"/>
    <property type="molecule type" value="Genomic_DNA"/>
</dbReference>
<sequence length="84" mass="9156">MSEFLPPLSAAALNFDGIPFQSSEPGVQKPDTRAQTAHRPLCSLSSLPPLLSARVKEMMFCVSRTIGVLRRVCKFTGPEPQAQI</sequence>
<organism evidence="1 2">
    <name type="scientific">Plakobranchus ocellatus</name>
    <dbReference type="NCBI Taxonomy" id="259542"/>
    <lineage>
        <taxon>Eukaryota</taxon>
        <taxon>Metazoa</taxon>
        <taxon>Spiralia</taxon>
        <taxon>Lophotrochozoa</taxon>
        <taxon>Mollusca</taxon>
        <taxon>Gastropoda</taxon>
        <taxon>Heterobranchia</taxon>
        <taxon>Euthyneura</taxon>
        <taxon>Panpulmonata</taxon>
        <taxon>Sacoglossa</taxon>
        <taxon>Placobranchoidea</taxon>
        <taxon>Plakobranchidae</taxon>
        <taxon>Plakobranchus</taxon>
    </lineage>
</organism>
<dbReference type="AlphaFoldDB" id="A0AAV4CM62"/>